<dbReference type="OrthoDB" id="286814at2759"/>
<dbReference type="AlphaFoldDB" id="A0A2H3JXW6"/>
<dbReference type="Proteomes" id="UP000218811">
    <property type="component" value="Unassembled WGS sequence"/>
</dbReference>
<dbReference type="PANTHER" id="PTHR15615">
    <property type="match status" value="1"/>
</dbReference>
<dbReference type="Gene3D" id="1.10.472.10">
    <property type="entry name" value="Cyclin-like"/>
    <property type="match status" value="1"/>
</dbReference>
<dbReference type="GO" id="GO:0016538">
    <property type="term" value="F:cyclin-dependent protein serine/threonine kinase regulator activity"/>
    <property type="evidence" value="ECO:0007669"/>
    <property type="project" value="TreeGrafter"/>
</dbReference>
<organism evidence="1 2">
    <name type="scientific">Wolfiporia cocos (strain MD-104)</name>
    <name type="common">Brown rot fungus</name>
    <dbReference type="NCBI Taxonomy" id="742152"/>
    <lineage>
        <taxon>Eukaryota</taxon>
        <taxon>Fungi</taxon>
        <taxon>Dikarya</taxon>
        <taxon>Basidiomycota</taxon>
        <taxon>Agaricomycotina</taxon>
        <taxon>Agaricomycetes</taxon>
        <taxon>Polyporales</taxon>
        <taxon>Phaeolaceae</taxon>
        <taxon>Wolfiporia</taxon>
    </lineage>
</organism>
<accession>A0A2H3JXW6</accession>
<dbReference type="EMBL" id="KB468113">
    <property type="protein sequence ID" value="PCH41564.1"/>
    <property type="molecule type" value="Genomic_DNA"/>
</dbReference>
<dbReference type="GO" id="GO:0005634">
    <property type="term" value="C:nucleus"/>
    <property type="evidence" value="ECO:0007669"/>
    <property type="project" value="TreeGrafter"/>
</dbReference>
<proteinExistence type="predicted"/>
<dbReference type="CDD" id="cd20557">
    <property type="entry name" value="CYCLIN_ScPCL1-like"/>
    <property type="match status" value="1"/>
</dbReference>
<dbReference type="OMA" id="IDRTHES"/>
<evidence type="ECO:0000313" key="1">
    <source>
        <dbReference type="EMBL" id="PCH41564.1"/>
    </source>
</evidence>
<keyword evidence="2" id="KW-1185">Reference proteome</keyword>
<dbReference type="GO" id="GO:0000307">
    <property type="term" value="C:cyclin-dependent protein kinase holoenzyme complex"/>
    <property type="evidence" value="ECO:0007669"/>
    <property type="project" value="TreeGrafter"/>
</dbReference>
<evidence type="ECO:0008006" key="3">
    <source>
        <dbReference type="Google" id="ProtNLM"/>
    </source>
</evidence>
<dbReference type="GO" id="GO:0019901">
    <property type="term" value="F:protein kinase binding"/>
    <property type="evidence" value="ECO:0007669"/>
    <property type="project" value="InterPro"/>
</dbReference>
<dbReference type="PANTHER" id="PTHR15615:SF10">
    <property type="entry name" value="PHO85 CYCLIN-2-RELATED"/>
    <property type="match status" value="1"/>
</dbReference>
<reference evidence="1 2" key="1">
    <citation type="journal article" date="2012" name="Science">
        <title>The Paleozoic origin of enzymatic lignin decomposition reconstructed from 31 fungal genomes.</title>
        <authorList>
            <person name="Floudas D."/>
            <person name="Binder M."/>
            <person name="Riley R."/>
            <person name="Barry K."/>
            <person name="Blanchette R.A."/>
            <person name="Henrissat B."/>
            <person name="Martinez A.T."/>
            <person name="Otillar R."/>
            <person name="Spatafora J.W."/>
            <person name="Yadav J.S."/>
            <person name="Aerts A."/>
            <person name="Benoit I."/>
            <person name="Boyd A."/>
            <person name="Carlson A."/>
            <person name="Copeland A."/>
            <person name="Coutinho P.M."/>
            <person name="de Vries R.P."/>
            <person name="Ferreira P."/>
            <person name="Findley K."/>
            <person name="Foster B."/>
            <person name="Gaskell J."/>
            <person name="Glotzer D."/>
            <person name="Gorecki P."/>
            <person name="Heitman J."/>
            <person name="Hesse C."/>
            <person name="Hori C."/>
            <person name="Igarashi K."/>
            <person name="Jurgens J.A."/>
            <person name="Kallen N."/>
            <person name="Kersten P."/>
            <person name="Kohler A."/>
            <person name="Kuees U."/>
            <person name="Kumar T.K.A."/>
            <person name="Kuo A."/>
            <person name="LaButti K."/>
            <person name="Larrondo L.F."/>
            <person name="Lindquist E."/>
            <person name="Ling A."/>
            <person name="Lombard V."/>
            <person name="Lucas S."/>
            <person name="Lundell T."/>
            <person name="Martin R."/>
            <person name="McLaughlin D.J."/>
            <person name="Morgenstern I."/>
            <person name="Morin E."/>
            <person name="Murat C."/>
            <person name="Nagy L.G."/>
            <person name="Nolan M."/>
            <person name="Ohm R.A."/>
            <person name="Patyshakuliyeva A."/>
            <person name="Rokas A."/>
            <person name="Ruiz-Duenas F.J."/>
            <person name="Sabat G."/>
            <person name="Salamov A."/>
            <person name="Samejima M."/>
            <person name="Schmutz J."/>
            <person name="Slot J.C."/>
            <person name="St John F."/>
            <person name="Stenlid J."/>
            <person name="Sun H."/>
            <person name="Sun S."/>
            <person name="Syed K."/>
            <person name="Tsang A."/>
            <person name="Wiebenga A."/>
            <person name="Young D."/>
            <person name="Pisabarro A."/>
            <person name="Eastwood D.C."/>
            <person name="Martin F."/>
            <person name="Cullen D."/>
            <person name="Grigoriev I.V."/>
            <person name="Hibbett D.S."/>
        </authorList>
    </citation>
    <scope>NUCLEOTIDE SEQUENCE [LARGE SCALE GENOMIC DNA]</scope>
    <source>
        <strain evidence="1 2">MD-104</strain>
    </source>
</reference>
<sequence>MIPTPIYAHDHSSSSFTEMLDAEVGLAFVDYMVDCVVETVFVAIFNRYFVTRDALKTAFFFNFAQKLILESGVNMQILLVALAYIDRTHESLKSSFGEEWACERVLLGAIIVASKYTFERSWKTEHWSPSTGLTKQDINRIEREFLAVLDYNVEITEAALLAHRPGLLSRCRSGQAYWLQSPFASRPPTPEPERVTVQPISDVLDPFDGSLSPISPDDSPSPFTPALHEIAPVALKYLSSAPTIPPIAYPRRAEPDTRSLPPLDDIVPVYLRYPSSPIPTPDHTHKSDLYANTFSPIEHTRATAPVGPTSAMAEDAIDYYARPELAYSVTQLTIWTVTPVEQQAIRTWL</sequence>
<dbReference type="InterPro" id="IPR036915">
    <property type="entry name" value="Cyclin-like_sf"/>
</dbReference>
<dbReference type="STRING" id="742152.A0A2H3JXW6"/>
<dbReference type="SUPFAM" id="SSF47954">
    <property type="entry name" value="Cyclin-like"/>
    <property type="match status" value="1"/>
</dbReference>
<dbReference type="Pfam" id="PF08613">
    <property type="entry name" value="Cyclin"/>
    <property type="match status" value="1"/>
</dbReference>
<evidence type="ECO:0000313" key="2">
    <source>
        <dbReference type="Proteomes" id="UP000218811"/>
    </source>
</evidence>
<name>A0A2H3JXW6_WOLCO</name>
<gene>
    <name evidence="1" type="ORF">WOLCODRAFT_163204</name>
</gene>
<protein>
    <recommendedName>
        <fullName evidence="3">Cyclin N-terminal domain-containing protein</fullName>
    </recommendedName>
</protein>
<dbReference type="InterPro" id="IPR013922">
    <property type="entry name" value="Cyclin_PHO80-like"/>
</dbReference>